<feature type="compositionally biased region" description="Low complexity" evidence="5">
    <location>
        <begin position="284"/>
        <end position="293"/>
    </location>
</feature>
<dbReference type="PANTHER" id="PTHR39535:SF2">
    <property type="entry name" value="HTTM DOMAIN-CONTAINING PROTEIN"/>
    <property type="match status" value="1"/>
</dbReference>
<feature type="transmembrane region" description="Helical" evidence="6">
    <location>
        <begin position="237"/>
        <end position="262"/>
    </location>
</feature>
<evidence type="ECO:0000256" key="5">
    <source>
        <dbReference type="SAM" id="MobiDB-lite"/>
    </source>
</evidence>
<sequence length="310" mass="35314">MSAIGPRLRTKLENFASAEISSRPLAMVRIFTAFICIYQFAGPWASHFLDGYPGAVALTWVYFILAGLLLVGYKTRVVAAAFALVFGLLHIYFGVQFHIHVLEKPVQQFQIAVLLALTPCGRSLSVDRAIEVRCAGRQGREPEPERMPWWQVELFIVQIASIYLWAAQNKSDDKWLRGERMERYYLDWYGGSDSLVYTPWVHHVAVFLAWSTTALEFVLAFGLLVRRWRPYLMWGGVMLHLGILAMFSVTYFSFMMLLILMLCLPPTWIHDFISLVIEDSPRAQTQTQTKTKTSLASTAGPKSDPTPVRR</sequence>
<comment type="caution">
    <text evidence="8">The sequence shown here is derived from an EMBL/GenBank/DDBJ whole genome shotgun (WGS) entry which is preliminary data.</text>
</comment>
<comment type="subcellular location">
    <subcellularLocation>
        <location evidence="1">Endomembrane system</location>
        <topology evidence="1">Multi-pass membrane protein</topology>
    </subcellularLocation>
</comment>
<evidence type="ECO:0000259" key="7">
    <source>
        <dbReference type="SMART" id="SM00752"/>
    </source>
</evidence>
<dbReference type="Proteomes" id="UP000237968">
    <property type="component" value="Unassembled WGS sequence"/>
</dbReference>
<keyword evidence="2 6" id="KW-0812">Transmembrane</keyword>
<keyword evidence="3 6" id="KW-1133">Transmembrane helix</keyword>
<evidence type="ECO:0000256" key="1">
    <source>
        <dbReference type="ARBA" id="ARBA00004127"/>
    </source>
</evidence>
<reference evidence="8 9" key="1">
    <citation type="submission" date="2018-03" db="EMBL/GenBank/DDBJ databases">
        <title>Draft Genome Sequences of the Obligatory Marine Myxobacteria Enhygromyxa salina SWB005.</title>
        <authorList>
            <person name="Poehlein A."/>
            <person name="Moghaddam J.A."/>
            <person name="Harms H."/>
            <person name="Alanjari M."/>
            <person name="Koenig G.M."/>
            <person name="Daniel R."/>
            <person name="Schaeberle T.F."/>
        </authorList>
    </citation>
    <scope>NUCLEOTIDE SEQUENCE [LARGE SCALE GENOMIC DNA]</scope>
    <source>
        <strain evidence="8 9">SWB005</strain>
    </source>
</reference>
<feature type="transmembrane region" description="Helical" evidence="6">
    <location>
        <begin position="77"/>
        <end position="95"/>
    </location>
</feature>
<organism evidence="8 9">
    <name type="scientific">Enhygromyxa salina</name>
    <dbReference type="NCBI Taxonomy" id="215803"/>
    <lineage>
        <taxon>Bacteria</taxon>
        <taxon>Pseudomonadati</taxon>
        <taxon>Myxococcota</taxon>
        <taxon>Polyangia</taxon>
        <taxon>Nannocystales</taxon>
        <taxon>Nannocystaceae</taxon>
        <taxon>Enhygromyxa</taxon>
    </lineage>
</organism>
<keyword evidence="4 6" id="KW-0472">Membrane</keyword>
<dbReference type="RefSeq" id="WP_106395453.1">
    <property type="nucleotide sequence ID" value="NZ_PVNK01000274.1"/>
</dbReference>
<feature type="transmembrane region" description="Helical" evidence="6">
    <location>
        <begin position="51"/>
        <end position="70"/>
    </location>
</feature>
<feature type="domain" description="HTTM-like" evidence="7">
    <location>
        <begin position="17"/>
        <end position="268"/>
    </location>
</feature>
<dbReference type="AlphaFoldDB" id="A0A2S9XCS0"/>
<dbReference type="Pfam" id="PF05090">
    <property type="entry name" value="HTTM"/>
    <property type="match status" value="1"/>
</dbReference>
<dbReference type="GO" id="GO:0012505">
    <property type="term" value="C:endomembrane system"/>
    <property type="evidence" value="ECO:0007669"/>
    <property type="project" value="UniProtKB-SubCell"/>
</dbReference>
<proteinExistence type="predicted"/>
<gene>
    <name evidence="8" type="ORF">ENSA5_62750</name>
</gene>
<name>A0A2S9XCS0_9BACT</name>
<dbReference type="InterPro" id="IPR052964">
    <property type="entry name" value="Sporulation_signal_mat"/>
</dbReference>
<dbReference type="InterPro" id="IPR053934">
    <property type="entry name" value="HTTM_dom"/>
</dbReference>
<feature type="region of interest" description="Disordered" evidence="5">
    <location>
        <begin position="284"/>
        <end position="310"/>
    </location>
</feature>
<evidence type="ECO:0000256" key="6">
    <source>
        <dbReference type="SAM" id="Phobius"/>
    </source>
</evidence>
<feature type="transmembrane region" description="Helical" evidence="6">
    <location>
        <begin position="200"/>
        <end position="225"/>
    </location>
</feature>
<evidence type="ECO:0000256" key="3">
    <source>
        <dbReference type="ARBA" id="ARBA00022989"/>
    </source>
</evidence>
<feature type="transmembrane region" description="Helical" evidence="6">
    <location>
        <begin position="26"/>
        <end position="45"/>
    </location>
</feature>
<dbReference type="EMBL" id="PVNK01000274">
    <property type="protein sequence ID" value="PRP90657.1"/>
    <property type="molecule type" value="Genomic_DNA"/>
</dbReference>
<evidence type="ECO:0000256" key="2">
    <source>
        <dbReference type="ARBA" id="ARBA00022692"/>
    </source>
</evidence>
<evidence type="ECO:0000256" key="4">
    <source>
        <dbReference type="ARBA" id="ARBA00023136"/>
    </source>
</evidence>
<protein>
    <submittedName>
        <fullName evidence="8">Vitamin K-dependent gamma-carboxylase</fullName>
    </submittedName>
</protein>
<evidence type="ECO:0000313" key="9">
    <source>
        <dbReference type="Proteomes" id="UP000237968"/>
    </source>
</evidence>
<dbReference type="OrthoDB" id="8062649at2"/>
<dbReference type="PANTHER" id="PTHR39535">
    <property type="entry name" value="SPORULATION-DELAYING PROTEIN SDPB"/>
    <property type="match status" value="1"/>
</dbReference>
<keyword evidence="9" id="KW-1185">Reference proteome</keyword>
<dbReference type="SMART" id="SM00752">
    <property type="entry name" value="HTTM"/>
    <property type="match status" value="1"/>
</dbReference>
<dbReference type="InterPro" id="IPR011020">
    <property type="entry name" value="HTTM-like"/>
</dbReference>
<accession>A0A2S9XCS0</accession>
<evidence type="ECO:0000313" key="8">
    <source>
        <dbReference type="EMBL" id="PRP90657.1"/>
    </source>
</evidence>